<feature type="transmembrane region" description="Helical" evidence="1">
    <location>
        <begin position="31"/>
        <end position="51"/>
    </location>
</feature>
<evidence type="ECO:0000313" key="3">
    <source>
        <dbReference type="Proteomes" id="UP001150925"/>
    </source>
</evidence>
<evidence type="ECO:0000313" key="2">
    <source>
        <dbReference type="EMBL" id="KAJ1948466.1"/>
    </source>
</evidence>
<comment type="caution">
    <text evidence="2">The sequence shown here is derived from an EMBL/GenBank/DDBJ whole genome shotgun (WGS) entry which is preliminary data.</text>
</comment>
<accession>A0A9W8AHJ5</accession>
<protein>
    <submittedName>
        <fullName evidence="2">Uncharacterized protein</fullName>
    </submittedName>
</protein>
<reference evidence="2" key="1">
    <citation type="submission" date="2022-07" db="EMBL/GenBank/DDBJ databases">
        <title>Phylogenomic reconstructions and comparative analyses of Kickxellomycotina fungi.</title>
        <authorList>
            <person name="Reynolds N.K."/>
            <person name="Stajich J.E."/>
            <person name="Barry K."/>
            <person name="Grigoriev I.V."/>
            <person name="Crous P."/>
            <person name="Smith M.E."/>
        </authorList>
    </citation>
    <scope>NUCLEOTIDE SEQUENCE</scope>
    <source>
        <strain evidence="2">RSA 1196</strain>
    </source>
</reference>
<name>A0A9W8AHJ5_9FUNG</name>
<sequence length="104" mass="11091">MAAISVPVPLSILRKLGGVPGKQFADVAVPLSHLLSGLTVIILAIPVPNFVKNLTRMAIKLVPVSNLLLNLTGMAYSIATVSFPTRNLVRFINSHNPNGPVRNN</sequence>
<dbReference type="Proteomes" id="UP001150925">
    <property type="component" value="Unassembled WGS sequence"/>
</dbReference>
<gene>
    <name evidence="2" type="ORF">IWQ62_006884</name>
</gene>
<keyword evidence="1" id="KW-0812">Transmembrane</keyword>
<organism evidence="2 3">
    <name type="scientific">Dispira parvispora</name>
    <dbReference type="NCBI Taxonomy" id="1520584"/>
    <lineage>
        <taxon>Eukaryota</taxon>
        <taxon>Fungi</taxon>
        <taxon>Fungi incertae sedis</taxon>
        <taxon>Zoopagomycota</taxon>
        <taxon>Kickxellomycotina</taxon>
        <taxon>Dimargaritomycetes</taxon>
        <taxon>Dimargaritales</taxon>
        <taxon>Dimargaritaceae</taxon>
        <taxon>Dispira</taxon>
    </lineage>
</organism>
<proteinExistence type="predicted"/>
<keyword evidence="3" id="KW-1185">Reference proteome</keyword>
<keyword evidence="1" id="KW-1133">Transmembrane helix</keyword>
<evidence type="ECO:0000256" key="1">
    <source>
        <dbReference type="SAM" id="Phobius"/>
    </source>
</evidence>
<dbReference type="AlphaFoldDB" id="A0A9W8AHJ5"/>
<dbReference type="EMBL" id="JANBPY010004322">
    <property type="protein sequence ID" value="KAJ1948466.1"/>
    <property type="molecule type" value="Genomic_DNA"/>
</dbReference>
<keyword evidence="1" id="KW-0472">Membrane</keyword>